<reference evidence="2 3" key="1">
    <citation type="journal article" date="2018" name="Biotechnol. Adv.">
        <title>Improved genomic resources and new bioinformatic workflow for the carcinogenic parasite Clonorchis sinensis: Biotechnological implications.</title>
        <authorList>
            <person name="Wang D."/>
            <person name="Korhonen P.K."/>
            <person name="Gasser R.B."/>
            <person name="Young N.D."/>
        </authorList>
    </citation>
    <scope>NUCLEOTIDE SEQUENCE [LARGE SCALE GENOMIC DNA]</scope>
    <source>
        <strain evidence="2">Cs-k2</strain>
    </source>
</reference>
<protein>
    <submittedName>
        <fullName evidence="2">Uncharacterized protein</fullName>
    </submittedName>
</protein>
<accession>A0A8T1MHR9</accession>
<keyword evidence="1" id="KW-0732">Signal</keyword>
<organism evidence="2 3">
    <name type="scientific">Clonorchis sinensis</name>
    <name type="common">Chinese liver fluke</name>
    <dbReference type="NCBI Taxonomy" id="79923"/>
    <lineage>
        <taxon>Eukaryota</taxon>
        <taxon>Metazoa</taxon>
        <taxon>Spiralia</taxon>
        <taxon>Lophotrochozoa</taxon>
        <taxon>Platyhelminthes</taxon>
        <taxon>Trematoda</taxon>
        <taxon>Digenea</taxon>
        <taxon>Opisthorchiida</taxon>
        <taxon>Opisthorchiata</taxon>
        <taxon>Opisthorchiidae</taxon>
        <taxon>Clonorchis</taxon>
    </lineage>
</organism>
<comment type="caution">
    <text evidence="2">The sequence shown here is derived from an EMBL/GenBank/DDBJ whole genome shotgun (WGS) entry which is preliminary data.</text>
</comment>
<dbReference type="OrthoDB" id="10324500at2759"/>
<dbReference type="AlphaFoldDB" id="A0A8T1MHR9"/>
<proteinExistence type="predicted"/>
<feature type="chain" id="PRO_5035724014" evidence="1">
    <location>
        <begin position="20"/>
        <end position="102"/>
    </location>
</feature>
<sequence>MRQLTVLIVTVLASSLTQSRNFGRECNLMVQTVSDACLQAVLARSKCNAHCGDRRELIRQCKECSNCQASLDKCTYGGLTRGEVSTCPTAQSMATTLKRRLA</sequence>
<gene>
    <name evidence="2" type="ORF">CSKR_200810</name>
</gene>
<name>A0A8T1MHR9_CLOSI</name>
<evidence type="ECO:0000313" key="2">
    <source>
        <dbReference type="EMBL" id="KAG5448693.1"/>
    </source>
</evidence>
<evidence type="ECO:0000313" key="3">
    <source>
        <dbReference type="Proteomes" id="UP000286415"/>
    </source>
</evidence>
<keyword evidence="3" id="KW-1185">Reference proteome</keyword>
<reference evidence="2 3" key="2">
    <citation type="journal article" date="2021" name="Genomics">
        <title>High-quality reference genome for Clonorchis sinensis.</title>
        <authorList>
            <person name="Young N.D."/>
            <person name="Stroehlein A.J."/>
            <person name="Kinkar L."/>
            <person name="Wang T."/>
            <person name="Sohn W.M."/>
            <person name="Chang B.C.H."/>
            <person name="Kaur P."/>
            <person name="Weisz D."/>
            <person name="Dudchenko O."/>
            <person name="Aiden E.L."/>
            <person name="Korhonen P.K."/>
            <person name="Gasser R.B."/>
        </authorList>
    </citation>
    <scope>NUCLEOTIDE SEQUENCE [LARGE SCALE GENOMIC DNA]</scope>
    <source>
        <strain evidence="2">Cs-k2</strain>
    </source>
</reference>
<dbReference type="Proteomes" id="UP000286415">
    <property type="component" value="Unassembled WGS sequence"/>
</dbReference>
<dbReference type="EMBL" id="NIRI02000042">
    <property type="protein sequence ID" value="KAG5448693.1"/>
    <property type="molecule type" value="Genomic_DNA"/>
</dbReference>
<evidence type="ECO:0000256" key="1">
    <source>
        <dbReference type="SAM" id="SignalP"/>
    </source>
</evidence>
<feature type="signal peptide" evidence="1">
    <location>
        <begin position="1"/>
        <end position="19"/>
    </location>
</feature>